<keyword evidence="6 9" id="KW-1133">Transmembrane helix</keyword>
<dbReference type="RefSeq" id="WP_110076825.1">
    <property type="nucleotide sequence ID" value="NZ_QGTT01000021.1"/>
</dbReference>
<reference evidence="12 13" key="1">
    <citation type="submission" date="2018-05" db="EMBL/GenBank/DDBJ databases">
        <title>Freshwater and sediment microbial communities from various areas in North America, analyzing microbe dynamics in response to fracking.</title>
        <authorList>
            <person name="Lamendella R."/>
        </authorList>
    </citation>
    <scope>NUCLEOTIDE SEQUENCE [LARGE SCALE GENOMIC DNA]</scope>
    <source>
        <strain evidence="12 13">125B1</strain>
    </source>
</reference>
<dbReference type="AlphaFoldDB" id="A0A317Q502"/>
<evidence type="ECO:0000256" key="9">
    <source>
        <dbReference type="SAM" id="Phobius"/>
    </source>
</evidence>
<dbReference type="InterPro" id="IPR058533">
    <property type="entry name" value="Cation_efflux_TM"/>
</dbReference>
<dbReference type="InterPro" id="IPR036837">
    <property type="entry name" value="Cation_efflux_CTD_sf"/>
</dbReference>
<comment type="subcellular location">
    <subcellularLocation>
        <location evidence="1">Membrane</location>
        <topology evidence="1">Multi-pass membrane protein</topology>
    </subcellularLocation>
</comment>
<evidence type="ECO:0000259" key="11">
    <source>
        <dbReference type="Pfam" id="PF16916"/>
    </source>
</evidence>
<evidence type="ECO:0000256" key="1">
    <source>
        <dbReference type="ARBA" id="ARBA00004141"/>
    </source>
</evidence>
<keyword evidence="3" id="KW-0813">Transport</keyword>
<dbReference type="GO" id="GO:0005886">
    <property type="term" value="C:plasma membrane"/>
    <property type="evidence" value="ECO:0007669"/>
    <property type="project" value="TreeGrafter"/>
</dbReference>
<proteinExistence type="inferred from homology"/>
<dbReference type="Pfam" id="PF16916">
    <property type="entry name" value="ZT_dimer"/>
    <property type="match status" value="1"/>
</dbReference>
<dbReference type="GO" id="GO:0005385">
    <property type="term" value="F:zinc ion transmembrane transporter activity"/>
    <property type="evidence" value="ECO:0007669"/>
    <property type="project" value="TreeGrafter"/>
</dbReference>
<evidence type="ECO:0000256" key="2">
    <source>
        <dbReference type="ARBA" id="ARBA00008873"/>
    </source>
</evidence>
<dbReference type="InterPro" id="IPR027469">
    <property type="entry name" value="Cation_efflux_TMD_sf"/>
</dbReference>
<evidence type="ECO:0000256" key="4">
    <source>
        <dbReference type="ARBA" id="ARBA00022692"/>
    </source>
</evidence>
<keyword evidence="7" id="KW-0406">Ion transport</keyword>
<dbReference type="SUPFAM" id="SSF161111">
    <property type="entry name" value="Cation efflux protein transmembrane domain-like"/>
    <property type="match status" value="1"/>
</dbReference>
<dbReference type="InterPro" id="IPR002524">
    <property type="entry name" value="Cation_efflux"/>
</dbReference>
<comment type="caution">
    <text evidence="12">The sequence shown here is derived from an EMBL/GenBank/DDBJ whole genome shotgun (WGS) entry which is preliminary data.</text>
</comment>
<feature type="transmembrane region" description="Helical" evidence="9">
    <location>
        <begin position="181"/>
        <end position="199"/>
    </location>
</feature>
<keyword evidence="8 9" id="KW-0472">Membrane</keyword>
<evidence type="ECO:0000256" key="6">
    <source>
        <dbReference type="ARBA" id="ARBA00022989"/>
    </source>
</evidence>
<organism evidence="12 13">
    <name type="scientific">Pseudidiomarina maritima</name>
    <dbReference type="NCBI Taxonomy" id="519453"/>
    <lineage>
        <taxon>Bacteria</taxon>
        <taxon>Pseudomonadati</taxon>
        <taxon>Pseudomonadota</taxon>
        <taxon>Gammaproteobacteria</taxon>
        <taxon>Alteromonadales</taxon>
        <taxon>Idiomarinaceae</taxon>
        <taxon>Pseudidiomarina</taxon>
    </lineage>
</organism>
<feature type="transmembrane region" description="Helical" evidence="9">
    <location>
        <begin position="157"/>
        <end position="175"/>
    </location>
</feature>
<evidence type="ECO:0000259" key="10">
    <source>
        <dbReference type="Pfam" id="PF01545"/>
    </source>
</evidence>
<evidence type="ECO:0000256" key="3">
    <source>
        <dbReference type="ARBA" id="ARBA00022448"/>
    </source>
</evidence>
<dbReference type="OrthoDB" id="9809646at2"/>
<dbReference type="InterPro" id="IPR027470">
    <property type="entry name" value="Cation_efflux_CTD"/>
</dbReference>
<evidence type="ECO:0000256" key="5">
    <source>
        <dbReference type="ARBA" id="ARBA00022906"/>
    </source>
</evidence>
<feature type="transmembrane region" description="Helical" evidence="9">
    <location>
        <begin position="17"/>
        <end position="37"/>
    </location>
</feature>
<keyword evidence="4 9" id="KW-0812">Transmembrane</keyword>
<dbReference type="NCBIfam" id="TIGR01297">
    <property type="entry name" value="CDF"/>
    <property type="match status" value="1"/>
</dbReference>
<dbReference type="STRING" id="519453.SAMN04488070_2026"/>
<name>A0A317Q502_9GAMM</name>
<dbReference type="SUPFAM" id="SSF160240">
    <property type="entry name" value="Cation efflux protein cytoplasmic domain-like"/>
    <property type="match status" value="1"/>
</dbReference>
<evidence type="ECO:0000313" key="13">
    <source>
        <dbReference type="Proteomes" id="UP000246964"/>
    </source>
</evidence>
<feature type="transmembrane region" description="Helical" evidence="9">
    <location>
        <begin position="115"/>
        <end position="136"/>
    </location>
</feature>
<dbReference type="Pfam" id="PF01545">
    <property type="entry name" value="Cation_efflux"/>
    <property type="match status" value="1"/>
</dbReference>
<feature type="domain" description="Cation efflux protein transmembrane" evidence="10">
    <location>
        <begin position="20"/>
        <end position="202"/>
    </location>
</feature>
<evidence type="ECO:0000256" key="7">
    <source>
        <dbReference type="ARBA" id="ARBA00023065"/>
    </source>
</evidence>
<dbReference type="EMBL" id="QGTT01000021">
    <property type="protein sequence ID" value="PWW09257.1"/>
    <property type="molecule type" value="Genomic_DNA"/>
</dbReference>
<feature type="domain" description="Cation efflux protein cytoplasmic" evidence="11">
    <location>
        <begin position="210"/>
        <end position="270"/>
    </location>
</feature>
<sequence length="311" mass="35161">MSHHHHDHSKDLSSERLGWAFVLNFCFTIIEFIGGILTNSTAILADAVHDLGDSLALGLAWVLNKLGRKQANPQYTYGYRRLSLAGAFINALVLIAGSVWVLTEAIPRLWDPQMPVTEGMIGLAILGIAVNGFAAYKLSAGKTLNERVINWHLLEDVLGWVAVLIVAIVLMFVEWPILDPLLSVAFTIFILVNVVRNLFQTARLFFQAAPDQNTISSVEQQLRQLEQVKDVHHLHFWSLDGEHHVLTAHVVVAVDLDIAQRRLFKQQIDAVLMPFALSHTTIELEFPGELCRDNEYHEHEHEHEHHHHHSH</sequence>
<accession>A0A317Q502</accession>
<protein>
    <submittedName>
        <fullName evidence="12">Cobalt-zinc-cadmium efflux system protein</fullName>
    </submittedName>
</protein>
<dbReference type="PANTHER" id="PTHR11562:SF17">
    <property type="entry name" value="RE54080P-RELATED"/>
    <property type="match status" value="1"/>
</dbReference>
<comment type="similarity">
    <text evidence="2">Belongs to the cation diffusion facilitator (CDF) transporter (TC 2.A.4) family. SLC30A subfamily.</text>
</comment>
<evidence type="ECO:0000256" key="8">
    <source>
        <dbReference type="ARBA" id="ARBA00023136"/>
    </source>
</evidence>
<gene>
    <name evidence="12" type="ORF">DET45_12133</name>
</gene>
<feature type="transmembrane region" description="Helical" evidence="9">
    <location>
        <begin position="84"/>
        <end position="103"/>
    </location>
</feature>
<dbReference type="PANTHER" id="PTHR11562">
    <property type="entry name" value="CATION EFFLUX PROTEIN/ ZINC TRANSPORTER"/>
    <property type="match status" value="1"/>
</dbReference>
<evidence type="ECO:0000313" key="12">
    <source>
        <dbReference type="EMBL" id="PWW09257.1"/>
    </source>
</evidence>
<keyword evidence="5" id="KW-0862">Zinc</keyword>
<dbReference type="InterPro" id="IPR050681">
    <property type="entry name" value="CDF/SLC30A"/>
</dbReference>
<dbReference type="Proteomes" id="UP000246964">
    <property type="component" value="Unassembled WGS sequence"/>
</dbReference>
<keyword evidence="13" id="KW-1185">Reference proteome</keyword>
<keyword evidence="5" id="KW-0864">Zinc transport</keyword>
<dbReference type="Gene3D" id="1.20.1510.10">
    <property type="entry name" value="Cation efflux protein transmembrane domain"/>
    <property type="match status" value="1"/>
</dbReference>